<accession>A0A285NNB1</accession>
<dbReference type="GO" id="GO:0004358">
    <property type="term" value="F:L-glutamate N-acetyltransferase activity, acting on acetyl-L-ornithine as donor"/>
    <property type="evidence" value="ECO:0007669"/>
    <property type="project" value="UniProtKB-UniRule"/>
</dbReference>
<dbReference type="Pfam" id="PF01960">
    <property type="entry name" value="ArgJ"/>
    <property type="match status" value="1"/>
</dbReference>
<dbReference type="InterPro" id="IPR002813">
    <property type="entry name" value="Arg_biosynth_ArgJ"/>
</dbReference>
<dbReference type="GO" id="GO:0006592">
    <property type="term" value="P:ornithine biosynthetic process"/>
    <property type="evidence" value="ECO:0007669"/>
    <property type="project" value="TreeGrafter"/>
</dbReference>
<feature type="binding site" evidence="8">
    <location>
        <position position="373"/>
    </location>
    <ligand>
        <name>substrate</name>
    </ligand>
</feature>
<keyword evidence="4 8" id="KW-0963">Cytoplasm</keyword>
<proteinExistence type="inferred from homology"/>
<keyword evidence="8" id="KW-0511">Multifunctional enzyme</keyword>
<dbReference type="GO" id="GO:0004042">
    <property type="term" value="F:L-glutamate N-acetyltransferase activity"/>
    <property type="evidence" value="ECO:0007669"/>
    <property type="project" value="UniProtKB-UniRule"/>
</dbReference>
<comment type="subcellular location">
    <subcellularLocation>
        <location evidence="1 8">Cytoplasm</location>
    </subcellularLocation>
</comment>
<dbReference type="EMBL" id="OBEN01000001">
    <property type="protein sequence ID" value="SNZ10708.1"/>
    <property type="molecule type" value="Genomic_DNA"/>
</dbReference>
<organism evidence="9 10">
    <name type="scientific">Hydrogenobacter hydrogenophilus</name>
    <dbReference type="NCBI Taxonomy" id="35835"/>
    <lineage>
        <taxon>Bacteria</taxon>
        <taxon>Pseudomonadati</taxon>
        <taxon>Aquificota</taxon>
        <taxon>Aquificia</taxon>
        <taxon>Aquificales</taxon>
        <taxon>Aquificaceae</taxon>
        <taxon>Hydrogenobacter</taxon>
    </lineage>
</organism>
<dbReference type="AlphaFoldDB" id="A0A285NNB1"/>
<feature type="binding site" evidence="8">
    <location>
        <position position="378"/>
    </location>
    <ligand>
        <name>substrate</name>
    </ligand>
</feature>
<evidence type="ECO:0000256" key="3">
    <source>
        <dbReference type="ARBA" id="ARBA00011475"/>
    </source>
</evidence>
<evidence type="ECO:0000256" key="5">
    <source>
        <dbReference type="ARBA" id="ARBA00022679"/>
    </source>
</evidence>
<evidence type="ECO:0000256" key="2">
    <source>
        <dbReference type="ARBA" id="ARBA00006774"/>
    </source>
</evidence>
<dbReference type="HAMAP" id="MF_01106">
    <property type="entry name" value="ArgJ"/>
    <property type="match status" value="1"/>
</dbReference>
<feature type="site" description="Cleavage; by autolysis" evidence="8">
    <location>
        <begin position="172"/>
        <end position="173"/>
    </location>
</feature>
<keyword evidence="6 8" id="KW-0068">Autocatalytic cleavage</keyword>
<feature type="binding site" evidence="8">
    <location>
        <position position="162"/>
    </location>
    <ligand>
        <name>substrate</name>
    </ligand>
</feature>
<dbReference type="InterPro" id="IPR016117">
    <property type="entry name" value="ArgJ-like_dom_sf"/>
</dbReference>
<feature type="site" description="Involved in the stabilization of negative charge on the oxyanion by the formation of the oxyanion hole" evidence="8">
    <location>
        <position position="104"/>
    </location>
</feature>
<evidence type="ECO:0000256" key="4">
    <source>
        <dbReference type="ARBA" id="ARBA00022490"/>
    </source>
</evidence>
<dbReference type="SUPFAM" id="SSF56266">
    <property type="entry name" value="DmpA/ArgJ-like"/>
    <property type="match status" value="1"/>
</dbReference>
<evidence type="ECO:0000256" key="1">
    <source>
        <dbReference type="ARBA" id="ARBA00004496"/>
    </source>
</evidence>
<feature type="active site" description="Nucleophile" evidence="8">
    <location>
        <position position="173"/>
    </location>
</feature>
<dbReference type="EC" id="2.3.1.35" evidence="8"/>
<feature type="site" description="Involved in the stabilization of negative charge on the oxyanion by the formation of the oxyanion hole" evidence="8">
    <location>
        <position position="103"/>
    </location>
</feature>
<comment type="subunit">
    <text evidence="3 8">Heterotetramer of two alpha and two beta chains.</text>
</comment>
<dbReference type="Gene3D" id="3.60.70.12">
    <property type="entry name" value="L-amino peptidase D-ALA esterase/amidase"/>
    <property type="match status" value="1"/>
</dbReference>
<comment type="similarity">
    <text evidence="2 8">Belongs to the ArgJ family.</text>
</comment>
<dbReference type="GO" id="GO:0006526">
    <property type="term" value="P:L-arginine biosynthetic process"/>
    <property type="evidence" value="ECO:0007669"/>
    <property type="project" value="UniProtKB-UniRule"/>
</dbReference>
<keyword evidence="7 8" id="KW-0012">Acyltransferase</keyword>
<sequence length="378" mass="41647">MQVLMGVGKAGLKREGKPDLLVVLLPQACNASFLFTNNHFKAGSVIYSQKVLEKSRVVRAIVINSGNANCGVGKEGIIHAELMAKRTAENLDIEEDQVLVFSTGVIGKPLPIDNVLKAIDDACNVLEPLDIKRASEVISTTDSFPKYTFVKTGLLEVYGFAKGAGMIHPNMATMLAFIFINADLDPFTLNQLHKEITERTFNSISVDGCTSTNDSFGIISLGVIKEDLEKVRQALHQVSLDLAKKIVEDGEGATRIIKVVVKNASLELKARTIAEKIALSNLVKTAVFGRDPNWGRILASAGSTAFPIDQFKLKLYIGNHLVYDGKPHLKAVQSAKRYMEENKEIEIVLDLMEGKESWTYYTSDLSYEYIKINAEYTT</sequence>
<evidence type="ECO:0000256" key="6">
    <source>
        <dbReference type="ARBA" id="ARBA00022813"/>
    </source>
</evidence>
<feature type="binding site" evidence="8">
    <location>
        <position position="140"/>
    </location>
    <ligand>
        <name>substrate</name>
    </ligand>
</feature>
<dbReference type="EC" id="2.3.1.1" evidence="8"/>
<dbReference type="PANTHER" id="PTHR23100">
    <property type="entry name" value="ARGININE BIOSYNTHESIS BIFUNCTIONAL PROTEIN ARGJ"/>
    <property type="match status" value="1"/>
</dbReference>
<evidence type="ECO:0000256" key="7">
    <source>
        <dbReference type="ARBA" id="ARBA00023315"/>
    </source>
</evidence>
<keyword evidence="8" id="KW-0028">Amino-acid biosynthesis</keyword>
<dbReference type="InterPro" id="IPR042195">
    <property type="entry name" value="ArgJ_beta_C"/>
</dbReference>
<comment type="catalytic activity">
    <reaction evidence="8">
        <text>L-glutamate + acetyl-CoA = N-acetyl-L-glutamate + CoA + H(+)</text>
        <dbReference type="Rhea" id="RHEA:24292"/>
        <dbReference type="ChEBI" id="CHEBI:15378"/>
        <dbReference type="ChEBI" id="CHEBI:29985"/>
        <dbReference type="ChEBI" id="CHEBI:44337"/>
        <dbReference type="ChEBI" id="CHEBI:57287"/>
        <dbReference type="ChEBI" id="CHEBI:57288"/>
        <dbReference type="EC" id="2.3.1.1"/>
    </reaction>
</comment>
<keyword evidence="5 8" id="KW-0808">Transferase</keyword>
<comment type="function">
    <text evidence="8">Catalyzes two activities which are involved in the cyclic version of arginine biosynthesis: the synthesis of N-acetylglutamate from glutamate and acetyl-CoA as the acetyl donor, and of ornithine by transacetylation between N(2)-acetylornithine and glutamate.</text>
</comment>
<comment type="pathway">
    <text evidence="8">Amino-acid biosynthesis; L-arginine biosynthesis; L-ornithine and N-acetyl-L-glutamate from L-glutamate and N(2)-acetyl-L-ornithine (cyclic): step 1/1.</text>
</comment>
<reference evidence="10" key="1">
    <citation type="submission" date="2017-09" db="EMBL/GenBank/DDBJ databases">
        <authorList>
            <person name="Varghese N."/>
            <person name="Submissions S."/>
        </authorList>
    </citation>
    <scope>NUCLEOTIDE SEQUENCE [LARGE SCALE GENOMIC DNA]</scope>
    <source>
        <strain evidence="10">DSM 2913</strain>
    </source>
</reference>
<dbReference type="GO" id="GO:0005737">
    <property type="term" value="C:cytoplasm"/>
    <property type="evidence" value="ECO:0007669"/>
    <property type="project" value="UniProtKB-SubCell"/>
</dbReference>
<dbReference type="NCBIfam" id="NF003802">
    <property type="entry name" value="PRK05388.1"/>
    <property type="match status" value="1"/>
</dbReference>
<evidence type="ECO:0000313" key="10">
    <source>
        <dbReference type="Proteomes" id="UP000218627"/>
    </source>
</evidence>
<dbReference type="OrthoDB" id="9804242at2"/>
<dbReference type="CDD" id="cd02152">
    <property type="entry name" value="OAT"/>
    <property type="match status" value="1"/>
</dbReference>
<dbReference type="Gene3D" id="3.10.20.340">
    <property type="entry name" value="ArgJ beta chain, C-terminal domain"/>
    <property type="match status" value="1"/>
</dbReference>
<comment type="pathway">
    <text evidence="8">Amino-acid biosynthesis; L-arginine biosynthesis; N(2)-acetyl-L-ornithine from L-glutamate: step 1/4.</text>
</comment>
<keyword evidence="10" id="KW-1185">Reference proteome</keyword>
<dbReference type="Proteomes" id="UP000218627">
    <property type="component" value="Unassembled WGS sequence"/>
</dbReference>
<gene>
    <name evidence="8" type="primary">argJ</name>
    <name evidence="9" type="ORF">SAMN06265353_0026</name>
</gene>
<dbReference type="PANTHER" id="PTHR23100:SF0">
    <property type="entry name" value="ARGININE BIOSYNTHESIS BIFUNCTIONAL PROTEIN ARGJ, MITOCHONDRIAL"/>
    <property type="match status" value="1"/>
</dbReference>
<feature type="binding site" evidence="8">
    <location>
        <position position="251"/>
    </location>
    <ligand>
        <name>substrate</name>
    </ligand>
</feature>
<evidence type="ECO:0000256" key="8">
    <source>
        <dbReference type="HAMAP-Rule" id="MF_01106"/>
    </source>
</evidence>
<dbReference type="NCBIfam" id="TIGR00120">
    <property type="entry name" value="ArgJ"/>
    <property type="match status" value="1"/>
</dbReference>
<feature type="binding site" evidence="8">
    <location>
        <position position="173"/>
    </location>
    <ligand>
        <name>substrate</name>
    </ligand>
</feature>
<feature type="chain" id="PRO_5023391785" description="Arginine biosynthesis bifunctional protein ArgJ beta chain" evidence="8">
    <location>
        <begin position="173"/>
        <end position="378"/>
    </location>
</feature>
<name>A0A285NNB1_9AQUI</name>
<dbReference type="UniPathway" id="UPA00068">
    <property type="reaction ID" value="UER00106"/>
</dbReference>
<keyword evidence="8" id="KW-0055">Arginine biosynthesis</keyword>
<dbReference type="RefSeq" id="WP_096599854.1">
    <property type="nucleotide sequence ID" value="NZ_OBEN01000001.1"/>
</dbReference>
<feature type="chain" id="PRO_5023391786" description="Arginine biosynthesis bifunctional protein ArgJ alpha chain" evidence="8">
    <location>
        <begin position="1"/>
        <end position="172"/>
    </location>
</feature>
<comment type="catalytic activity">
    <reaction evidence="8">
        <text>N(2)-acetyl-L-ornithine + L-glutamate = N-acetyl-L-glutamate + L-ornithine</text>
        <dbReference type="Rhea" id="RHEA:15349"/>
        <dbReference type="ChEBI" id="CHEBI:29985"/>
        <dbReference type="ChEBI" id="CHEBI:44337"/>
        <dbReference type="ChEBI" id="CHEBI:46911"/>
        <dbReference type="ChEBI" id="CHEBI:57805"/>
        <dbReference type="EC" id="2.3.1.35"/>
    </reaction>
</comment>
<dbReference type="FunFam" id="3.10.20.340:FF:000003">
    <property type="entry name" value="Arginine biosynthesis bifunctional protein ArgJ"/>
    <property type="match status" value="1"/>
</dbReference>
<evidence type="ECO:0000313" key="9">
    <source>
        <dbReference type="EMBL" id="SNZ10708.1"/>
    </source>
</evidence>
<protein>
    <recommendedName>
        <fullName evidence="8">Arginine biosynthesis bifunctional protein ArgJ</fullName>
    </recommendedName>
    <domain>
        <recommendedName>
            <fullName evidence="8">Glutamate N-acetyltransferase</fullName>
            <ecNumber evidence="8">2.3.1.35</ecNumber>
        </recommendedName>
        <alternativeName>
            <fullName evidence="8">Ornithine acetyltransferase</fullName>
            <shortName evidence="8">OATase</shortName>
        </alternativeName>
        <alternativeName>
            <fullName evidence="8">Ornithine transacetylase</fullName>
        </alternativeName>
    </domain>
    <domain>
        <recommendedName>
            <fullName evidence="8">Amino-acid acetyltransferase</fullName>
            <ecNumber evidence="8">2.3.1.1</ecNumber>
        </recommendedName>
        <alternativeName>
            <fullName evidence="8">N-acetylglutamate synthase</fullName>
            <shortName evidence="8">AGSase</shortName>
        </alternativeName>
    </domain>
    <component>
        <recommendedName>
            <fullName evidence="8">Arginine biosynthesis bifunctional protein ArgJ alpha chain</fullName>
        </recommendedName>
    </component>
    <component>
        <recommendedName>
            <fullName evidence="8">Arginine biosynthesis bifunctional protein ArgJ beta chain</fullName>
        </recommendedName>
    </component>
</protein>